<comment type="caution">
    <text evidence="2">The sequence shown here is derived from an EMBL/GenBank/DDBJ whole genome shotgun (WGS) entry which is preliminary data.</text>
</comment>
<dbReference type="RefSeq" id="WP_208258738.1">
    <property type="nucleotide sequence ID" value="NZ_JAGEOJ010000011.1"/>
</dbReference>
<dbReference type="InterPro" id="IPR016195">
    <property type="entry name" value="Pol/histidinol_Pase-like"/>
</dbReference>
<dbReference type="InterPro" id="IPR003141">
    <property type="entry name" value="Pol/His_phosphatase_N"/>
</dbReference>
<gene>
    <name evidence="2" type="ORF">J4573_27450</name>
</gene>
<dbReference type="Pfam" id="PF02811">
    <property type="entry name" value="PHP"/>
    <property type="match status" value="1"/>
</dbReference>
<dbReference type="NCBIfam" id="NF038032">
    <property type="entry name" value="CehA_McbA_metalo"/>
    <property type="match status" value="1"/>
</dbReference>
<protein>
    <submittedName>
        <fullName evidence="2">CehA/McbA family metallohydrolase</fullName>
    </submittedName>
</protein>
<dbReference type="EMBL" id="JAGEOJ010000011">
    <property type="protein sequence ID" value="MBO2450861.1"/>
    <property type="molecule type" value="Genomic_DNA"/>
</dbReference>
<dbReference type="SUPFAM" id="SSF89550">
    <property type="entry name" value="PHP domain-like"/>
    <property type="match status" value="1"/>
</dbReference>
<dbReference type="GO" id="GO:0004534">
    <property type="term" value="F:5'-3' RNA exonuclease activity"/>
    <property type="evidence" value="ECO:0007669"/>
    <property type="project" value="TreeGrafter"/>
</dbReference>
<dbReference type="GO" id="GO:0035312">
    <property type="term" value="F:5'-3' DNA exonuclease activity"/>
    <property type="evidence" value="ECO:0007669"/>
    <property type="project" value="TreeGrafter"/>
</dbReference>
<dbReference type="Gene3D" id="3.20.20.140">
    <property type="entry name" value="Metal-dependent hydrolases"/>
    <property type="match status" value="1"/>
</dbReference>
<accession>A0A939T3A9</accession>
<evidence type="ECO:0000313" key="3">
    <source>
        <dbReference type="Proteomes" id="UP000669179"/>
    </source>
</evidence>
<proteinExistence type="predicted"/>
<dbReference type="InterPro" id="IPR052018">
    <property type="entry name" value="PHP_domain"/>
</dbReference>
<dbReference type="SMART" id="SM00481">
    <property type="entry name" value="POLIIIAc"/>
    <property type="match status" value="1"/>
</dbReference>
<dbReference type="Proteomes" id="UP000669179">
    <property type="component" value="Unassembled WGS sequence"/>
</dbReference>
<dbReference type="PANTHER" id="PTHR42924">
    <property type="entry name" value="EXONUCLEASE"/>
    <property type="match status" value="1"/>
</dbReference>
<name>A0A939T3A9_9ACTN</name>
<dbReference type="AlphaFoldDB" id="A0A939T3A9"/>
<keyword evidence="3" id="KW-1185">Reference proteome</keyword>
<evidence type="ECO:0000313" key="2">
    <source>
        <dbReference type="EMBL" id="MBO2450861.1"/>
    </source>
</evidence>
<reference evidence="2" key="1">
    <citation type="submission" date="2021-03" db="EMBL/GenBank/DDBJ databases">
        <authorList>
            <person name="Kanchanasin P."/>
            <person name="Saeng-In P."/>
            <person name="Phongsopitanun W."/>
            <person name="Yuki M."/>
            <person name="Kudo T."/>
            <person name="Ohkuma M."/>
            <person name="Tanasupawat S."/>
        </authorList>
    </citation>
    <scope>NUCLEOTIDE SEQUENCE</scope>
    <source>
        <strain evidence="2">GKU 128</strain>
    </source>
</reference>
<feature type="domain" description="Polymerase/histidinol phosphatase N-terminal" evidence="1">
    <location>
        <begin position="146"/>
        <end position="211"/>
    </location>
</feature>
<sequence length="401" mass="43349">MTYTTVHRGRWTLEDRLEQGLRELPVEVPPGTAALNVRLSFEGGVIDLGCHGADGFRGWSGGARLEYTITADWATPGYLPGELEPGVWHVWLGLHRIPPDGVPYEVTVSTSDVAPPAPEQAAFPDVPERPAPRSLPAPAGMRWMAGDLHSHTVHSDGTLTVPELACEAVARGLDYLAVTDHNTVSHHPELAGVGARAGIVLVPGQEVTTDLGHANVFGPTGWVDFRRPSGDWAAFAEANGGIMSINHPLSGDCAWRRDMPVESRPRFVEIWHSSWWDRRWGAPLSWASLWRDDVVALGGSDYHDPAQHKLLGEPTTWVLAADDDVLGALSAGRTSVSAGREAPVLLRVEDDLIALGADGTVMIRPDGTRVAVRGDDVRMRTKGPGTHRLETHENEVIALCG</sequence>
<evidence type="ECO:0000259" key="1">
    <source>
        <dbReference type="SMART" id="SM00481"/>
    </source>
</evidence>
<dbReference type="InterPro" id="IPR004013">
    <property type="entry name" value="PHP_dom"/>
</dbReference>
<dbReference type="PANTHER" id="PTHR42924:SF3">
    <property type="entry name" value="POLYMERASE_HISTIDINOL PHOSPHATASE N-TERMINAL DOMAIN-CONTAINING PROTEIN"/>
    <property type="match status" value="1"/>
</dbReference>
<organism evidence="2 3">
    <name type="scientific">Actinomadura barringtoniae</name>
    <dbReference type="NCBI Taxonomy" id="1427535"/>
    <lineage>
        <taxon>Bacteria</taxon>
        <taxon>Bacillati</taxon>
        <taxon>Actinomycetota</taxon>
        <taxon>Actinomycetes</taxon>
        <taxon>Streptosporangiales</taxon>
        <taxon>Thermomonosporaceae</taxon>
        <taxon>Actinomadura</taxon>
    </lineage>
</organism>